<dbReference type="InterPro" id="IPR026992">
    <property type="entry name" value="DIOX_N"/>
</dbReference>
<accession>A0AAN6YKD7</accession>
<dbReference type="PROSITE" id="PS51471">
    <property type="entry name" value="FE2OG_OXY"/>
    <property type="match status" value="1"/>
</dbReference>
<sequence length="349" mass="39366">MTVNTPSHNEDIELPLLDARLFLSGTQDERKEFAQAFTNSLLEHGFARVINHGLDETTVGELFDWSRKFFQLPDKVKQKIEHKPGPNPQRGWSAVGSESTAKLFGRLNGNPDGRKISETDAKEHFDQGPLDDLAFPNRWPSEDALPGFRPFLEHFYTRSHEISMHLLTALEEGLDLPAGAFTDRCKSTADELRLNHYPELQIPSDKAQTGANRVWLHTDLGIITCLFQDNIGGLEMEDRRSQAAAKQRFQPIPPGARRDEMVVNISETMERWTNGVLKAGKHLVMTPKREDVTTGNVTIPERFSIPYFVKASRETSVGPLPYFVSDNAPPVYPDMTALEFHAQRVAKAY</sequence>
<evidence type="ECO:0000313" key="4">
    <source>
        <dbReference type="EMBL" id="KAK4219676.1"/>
    </source>
</evidence>
<dbReference type="Pfam" id="PF03171">
    <property type="entry name" value="2OG-FeII_Oxy"/>
    <property type="match status" value="1"/>
</dbReference>
<dbReference type="Proteomes" id="UP001301769">
    <property type="component" value="Unassembled WGS sequence"/>
</dbReference>
<evidence type="ECO:0000256" key="2">
    <source>
        <dbReference type="RuleBase" id="RU003682"/>
    </source>
</evidence>
<dbReference type="AlphaFoldDB" id="A0AAN6YKD7"/>
<organism evidence="4 5">
    <name type="scientific">Rhypophila decipiens</name>
    <dbReference type="NCBI Taxonomy" id="261697"/>
    <lineage>
        <taxon>Eukaryota</taxon>
        <taxon>Fungi</taxon>
        <taxon>Dikarya</taxon>
        <taxon>Ascomycota</taxon>
        <taxon>Pezizomycotina</taxon>
        <taxon>Sordariomycetes</taxon>
        <taxon>Sordariomycetidae</taxon>
        <taxon>Sordariales</taxon>
        <taxon>Naviculisporaceae</taxon>
        <taxon>Rhypophila</taxon>
    </lineage>
</organism>
<dbReference type="InterPro" id="IPR005123">
    <property type="entry name" value="Oxoglu/Fe-dep_dioxygenase_dom"/>
</dbReference>
<dbReference type="PANTHER" id="PTHR47990">
    <property type="entry name" value="2-OXOGLUTARATE (2OG) AND FE(II)-DEPENDENT OXYGENASE SUPERFAMILY PROTEIN-RELATED"/>
    <property type="match status" value="1"/>
</dbReference>
<keyword evidence="2" id="KW-0408">Iron</keyword>
<dbReference type="Pfam" id="PF14226">
    <property type="entry name" value="DIOX_N"/>
    <property type="match status" value="1"/>
</dbReference>
<comment type="caution">
    <text evidence="4">The sequence shown here is derived from an EMBL/GenBank/DDBJ whole genome shotgun (WGS) entry which is preliminary data.</text>
</comment>
<keyword evidence="2" id="KW-0560">Oxidoreductase</keyword>
<dbReference type="Gene3D" id="2.60.120.330">
    <property type="entry name" value="B-lactam Antibiotic, Isopenicillin N Synthase, Chain"/>
    <property type="match status" value="1"/>
</dbReference>
<reference evidence="4" key="1">
    <citation type="journal article" date="2023" name="Mol. Phylogenet. Evol.">
        <title>Genome-scale phylogeny and comparative genomics of the fungal order Sordariales.</title>
        <authorList>
            <person name="Hensen N."/>
            <person name="Bonometti L."/>
            <person name="Westerberg I."/>
            <person name="Brannstrom I.O."/>
            <person name="Guillou S."/>
            <person name="Cros-Aarteil S."/>
            <person name="Calhoun S."/>
            <person name="Haridas S."/>
            <person name="Kuo A."/>
            <person name="Mondo S."/>
            <person name="Pangilinan J."/>
            <person name="Riley R."/>
            <person name="LaButti K."/>
            <person name="Andreopoulos B."/>
            <person name="Lipzen A."/>
            <person name="Chen C."/>
            <person name="Yan M."/>
            <person name="Daum C."/>
            <person name="Ng V."/>
            <person name="Clum A."/>
            <person name="Steindorff A."/>
            <person name="Ohm R.A."/>
            <person name="Martin F."/>
            <person name="Silar P."/>
            <person name="Natvig D.O."/>
            <person name="Lalanne C."/>
            <person name="Gautier V."/>
            <person name="Ament-Velasquez S.L."/>
            <person name="Kruys A."/>
            <person name="Hutchinson M.I."/>
            <person name="Powell A.J."/>
            <person name="Barry K."/>
            <person name="Miller A.N."/>
            <person name="Grigoriev I.V."/>
            <person name="Debuchy R."/>
            <person name="Gladieux P."/>
            <person name="Hiltunen Thoren M."/>
            <person name="Johannesson H."/>
        </authorList>
    </citation>
    <scope>NUCLEOTIDE SEQUENCE</scope>
    <source>
        <strain evidence="4">PSN293</strain>
    </source>
</reference>
<dbReference type="InterPro" id="IPR050231">
    <property type="entry name" value="Iron_ascorbate_oxido_reductase"/>
</dbReference>
<evidence type="ECO:0000313" key="5">
    <source>
        <dbReference type="Proteomes" id="UP001301769"/>
    </source>
</evidence>
<dbReference type="InterPro" id="IPR027443">
    <property type="entry name" value="IPNS-like_sf"/>
</dbReference>
<gene>
    <name evidence="4" type="ORF">QBC37DRAFT_382429</name>
</gene>
<dbReference type="GO" id="GO:0046872">
    <property type="term" value="F:metal ion binding"/>
    <property type="evidence" value="ECO:0007669"/>
    <property type="project" value="UniProtKB-KW"/>
</dbReference>
<feature type="domain" description="Fe2OG dioxygenase" evidence="3">
    <location>
        <begin position="188"/>
        <end position="311"/>
    </location>
</feature>
<dbReference type="SUPFAM" id="SSF51197">
    <property type="entry name" value="Clavaminate synthase-like"/>
    <property type="match status" value="1"/>
</dbReference>
<dbReference type="GO" id="GO:0016491">
    <property type="term" value="F:oxidoreductase activity"/>
    <property type="evidence" value="ECO:0007669"/>
    <property type="project" value="UniProtKB-KW"/>
</dbReference>
<comment type="similarity">
    <text evidence="1 2">Belongs to the iron/ascorbate-dependent oxidoreductase family.</text>
</comment>
<dbReference type="EMBL" id="MU858047">
    <property type="protein sequence ID" value="KAK4219676.1"/>
    <property type="molecule type" value="Genomic_DNA"/>
</dbReference>
<keyword evidence="5" id="KW-1185">Reference proteome</keyword>
<evidence type="ECO:0000256" key="1">
    <source>
        <dbReference type="ARBA" id="ARBA00008056"/>
    </source>
</evidence>
<name>A0AAN6YKD7_9PEZI</name>
<proteinExistence type="inferred from homology"/>
<keyword evidence="2" id="KW-0479">Metal-binding</keyword>
<dbReference type="InterPro" id="IPR044861">
    <property type="entry name" value="IPNS-like_FE2OG_OXY"/>
</dbReference>
<reference evidence="4" key="2">
    <citation type="submission" date="2023-05" db="EMBL/GenBank/DDBJ databases">
        <authorList>
            <consortium name="Lawrence Berkeley National Laboratory"/>
            <person name="Steindorff A."/>
            <person name="Hensen N."/>
            <person name="Bonometti L."/>
            <person name="Westerberg I."/>
            <person name="Brannstrom I.O."/>
            <person name="Guillou S."/>
            <person name="Cros-Aarteil S."/>
            <person name="Calhoun S."/>
            <person name="Haridas S."/>
            <person name="Kuo A."/>
            <person name="Mondo S."/>
            <person name="Pangilinan J."/>
            <person name="Riley R."/>
            <person name="Labutti K."/>
            <person name="Andreopoulos B."/>
            <person name="Lipzen A."/>
            <person name="Chen C."/>
            <person name="Yanf M."/>
            <person name="Daum C."/>
            <person name="Ng V."/>
            <person name="Clum A."/>
            <person name="Ohm R."/>
            <person name="Martin F."/>
            <person name="Silar P."/>
            <person name="Natvig D."/>
            <person name="Lalanne C."/>
            <person name="Gautier V."/>
            <person name="Ament-Velasquez S.L."/>
            <person name="Kruys A."/>
            <person name="Hutchinson M.I."/>
            <person name="Powell A.J."/>
            <person name="Barry K."/>
            <person name="Miller A.N."/>
            <person name="Grigoriev I.V."/>
            <person name="Debuchy R."/>
            <person name="Gladieux P."/>
            <person name="Thoren M.H."/>
            <person name="Johannesson H."/>
        </authorList>
    </citation>
    <scope>NUCLEOTIDE SEQUENCE</scope>
    <source>
        <strain evidence="4">PSN293</strain>
    </source>
</reference>
<dbReference type="GO" id="GO:0044283">
    <property type="term" value="P:small molecule biosynthetic process"/>
    <property type="evidence" value="ECO:0007669"/>
    <property type="project" value="UniProtKB-ARBA"/>
</dbReference>
<evidence type="ECO:0000259" key="3">
    <source>
        <dbReference type="PROSITE" id="PS51471"/>
    </source>
</evidence>
<protein>
    <recommendedName>
        <fullName evidence="3">Fe2OG dioxygenase domain-containing protein</fullName>
    </recommendedName>
</protein>
<dbReference type="PRINTS" id="PR00682">
    <property type="entry name" value="IPNSYNTHASE"/>
</dbReference>